<dbReference type="InterPro" id="IPR039424">
    <property type="entry name" value="SBP_5"/>
</dbReference>
<proteinExistence type="inferred from homology"/>
<dbReference type="Gene3D" id="3.40.190.10">
    <property type="entry name" value="Periplasmic binding protein-like II"/>
    <property type="match status" value="1"/>
</dbReference>
<gene>
    <name evidence="6" type="ORF">HW532_00805</name>
</gene>
<dbReference type="GO" id="GO:1904680">
    <property type="term" value="F:peptide transmembrane transporter activity"/>
    <property type="evidence" value="ECO:0007669"/>
    <property type="project" value="TreeGrafter"/>
</dbReference>
<feature type="chain" id="PRO_5032688816" evidence="4">
    <location>
        <begin position="35"/>
        <end position="612"/>
    </location>
</feature>
<dbReference type="KEGG" id="kmn:HW532_00805"/>
<name>A0A7S8C129_9HYPH</name>
<evidence type="ECO:0000259" key="5">
    <source>
        <dbReference type="Pfam" id="PF00496"/>
    </source>
</evidence>
<dbReference type="EMBL" id="CP058214">
    <property type="protein sequence ID" value="QPC41406.1"/>
    <property type="molecule type" value="Genomic_DNA"/>
</dbReference>
<organism evidence="6 7">
    <name type="scientific">Kaustia mangrovi</name>
    <dbReference type="NCBI Taxonomy" id="2593653"/>
    <lineage>
        <taxon>Bacteria</taxon>
        <taxon>Pseudomonadati</taxon>
        <taxon>Pseudomonadota</taxon>
        <taxon>Alphaproteobacteria</taxon>
        <taxon>Hyphomicrobiales</taxon>
        <taxon>Parvibaculaceae</taxon>
        <taxon>Kaustia</taxon>
    </lineage>
</organism>
<evidence type="ECO:0000313" key="7">
    <source>
        <dbReference type="Proteomes" id="UP000593594"/>
    </source>
</evidence>
<dbReference type="GO" id="GO:0030288">
    <property type="term" value="C:outer membrane-bounded periplasmic space"/>
    <property type="evidence" value="ECO:0007669"/>
    <property type="project" value="TreeGrafter"/>
</dbReference>
<dbReference type="RefSeq" id="WP_213162625.1">
    <property type="nucleotide sequence ID" value="NZ_CP058214.1"/>
</dbReference>
<evidence type="ECO:0000313" key="6">
    <source>
        <dbReference type="EMBL" id="QPC41406.1"/>
    </source>
</evidence>
<dbReference type="InterPro" id="IPR030678">
    <property type="entry name" value="Peptide/Ni-bd"/>
</dbReference>
<dbReference type="PANTHER" id="PTHR30290:SF64">
    <property type="entry name" value="ABC TRANSPORTER PERIPLASMIC BINDING PROTEIN"/>
    <property type="match status" value="1"/>
</dbReference>
<reference evidence="6 7" key="1">
    <citation type="submission" date="2020-06" db="EMBL/GenBank/DDBJ databases">
        <title>Genome sequence of 2 isolates from Red Sea Mangroves.</title>
        <authorList>
            <person name="Sefrji F."/>
            <person name="Michoud G."/>
            <person name="Merlino G."/>
            <person name="Daffonchio D."/>
        </authorList>
    </citation>
    <scope>NUCLEOTIDE SEQUENCE [LARGE SCALE GENOMIC DNA]</scope>
    <source>
        <strain evidence="6 7">R1DC25</strain>
    </source>
</reference>
<dbReference type="GO" id="GO:0015833">
    <property type="term" value="P:peptide transport"/>
    <property type="evidence" value="ECO:0007669"/>
    <property type="project" value="TreeGrafter"/>
</dbReference>
<dbReference type="GO" id="GO:0042884">
    <property type="term" value="P:microcin transport"/>
    <property type="evidence" value="ECO:0007669"/>
    <property type="project" value="TreeGrafter"/>
</dbReference>
<evidence type="ECO:0000256" key="2">
    <source>
        <dbReference type="ARBA" id="ARBA00005695"/>
    </source>
</evidence>
<evidence type="ECO:0000256" key="1">
    <source>
        <dbReference type="ARBA" id="ARBA00004418"/>
    </source>
</evidence>
<evidence type="ECO:0000256" key="4">
    <source>
        <dbReference type="SAM" id="SignalP"/>
    </source>
</evidence>
<dbReference type="GO" id="GO:0043190">
    <property type="term" value="C:ATP-binding cassette (ABC) transporter complex"/>
    <property type="evidence" value="ECO:0007669"/>
    <property type="project" value="InterPro"/>
</dbReference>
<feature type="domain" description="Solute-binding protein family 5" evidence="5">
    <location>
        <begin position="111"/>
        <end position="519"/>
    </location>
</feature>
<dbReference type="InterPro" id="IPR000914">
    <property type="entry name" value="SBP_5_dom"/>
</dbReference>
<dbReference type="Gene3D" id="3.10.105.10">
    <property type="entry name" value="Dipeptide-binding Protein, Domain 3"/>
    <property type="match status" value="1"/>
</dbReference>
<sequence>MAKTAATLRHMRLAAMAALAVAAAALAPQPAAQAEPRHAIAMHGTPKYGPGFSHFDYVNPDAPRGGTLRLAVTGSFDSLNPFIVRGVPARDLRSYVFESLMTRSRDEPFTLYGLIAQSIDVPDDRSRATFTLNPKARFSDGTPVTVDDVVFSLKALREHGQPNLRQYYGKVVRIERPGGRRVTFVFQDGEDRELPLILGLMPILPRHRYDDGRLALTSLEPPVGSGPYVVADVEAGSALTYRRDPDYWGRDLPVNRGRYNFAEIRYSYFRDSATDFEAFKKGLYDIREETDPTRWATGYDFPAVRSGEVVRETFRTGLPAPFYGLVFNTRRALFADVRVREALVGLLDFTWLNATLYHGLYERTESYFPGSELSSFARPASEAERTLLQPFPDAVPDAFLSGRYRLPEGAASGRDRKARKAALSLLAEAGWTVRDGRLTNAETGAPFRFGILTLTHEQERLALTYARMLRRIGIEATIRQADSSQFQSRLDAYDYDMVPNRWYNSLSPGNEQAFYWGSAGRDTPGTRNYMGADEPAIDAMIGAILAARTRGELVTATRALDRVLRAGFYAVPLFHAPAQWVARRKRLAHPDTTPLYGYQLDTWWIGTEDGSR</sequence>
<evidence type="ECO:0000256" key="3">
    <source>
        <dbReference type="ARBA" id="ARBA00022729"/>
    </source>
</evidence>
<protein>
    <submittedName>
        <fullName evidence="6">ABC transporter substrate-binding protein</fullName>
    </submittedName>
</protein>
<dbReference type="PIRSF" id="PIRSF002741">
    <property type="entry name" value="MppA"/>
    <property type="match status" value="1"/>
</dbReference>
<keyword evidence="7" id="KW-1185">Reference proteome</keyword>
<dbReference type="AlphaFoldDB" id="A0A7S8C129"/>
<dbReference type="CDD" id="cd08497">
    <property type="entry name" value="MbnE-like"/>
    <property type="match status" value="1"/>
</dbReference>
<dbReference type="SUPFAM" id="SSF53850">
    <property type="entry name" value="Periplasmic binding protein-like II"/>
    <property type="match status" value="1"/>
</dbReference>
<comment type="subcellular location">
    <subcellularLocation>
        <location evidence="1">Periplasm</location>
    </subcellularLocation>
</comment>
<comment type="similarity">
    <text evidence="2">Belongs to the bacterial solute-binding protein 5 family.</text>
</comment>
<keyword evidence="3 4" id="KW-0732">Signal</keyword>
<dbReference type="Pfam" id="PF00496">
    <property type="entry name" value="SBP_bac_5"/>
    <property type="match status" value="1"/>
</dbReference>
<dbReference type="Proteomes" id="UP000593594">
    <property type="component" value="Chromosome"/>
</dbReference>
<dbReference type="PANTHER" id="PTHR30290">
    <property type="entry name" value="PERIPLASMIC BINDING COMPONENT OF ABC TRANSPORTER"/>
    <property type="match status" value="1"/>
</dbReference>
<feature type="signal peptide" evidence="4">
    <location>
        <begin position="1"/>
        <end position="34"/>
    </location>
</feature>
<accession>A0A7S8C129</accession>